<name>A0ABD0KRV5_9CAEN</name>
<proteinExistence type="predicted"/>
<accession>A0ABD0KRV5</accession>
<sequence>ETHHDSTSGAHDNRATTVAEQTDPAWRRRRLKRTIKRYGMAGSLWQKPCTELTVIEPGGDVEGGTERYGNLKL</sequence>
<organism evidence="2 3">
    <name type="scientific">Batillaria attramentaria</name>
    <dbReference type="NCBI Taxonomy" id="370345"/>
    <lineage>
        <taxon>Eukaryota</taxon>
        <taxon>Metazoa</taxon>
        <taxon>Spiralia</taxon>
        <taxon>Lophotrochozoa</taxon>
        <taxon>Mollusca</taxon>
        <taxon>Gastropoda</taxon>
        <taxon>Caenogastropoda</taxon>
        <taxon>Sorbeoconcha</taxon>
        <taxon>Cerithioidea</taxon>
        <taxon>Batillariidae</taxon>
        <taxon>Batillaria</taxon>
    </lineage>
</organism>
<evidence type="ECO:0000313" key="3">
    <source>
        <dbReference type="Proteomes" id="UP001519460"/>
    </source>
</evidence>
<feature type="compositionally biased region" description="Basic and acidic residues" evidence="1">
    <location>
        <begin position="1"/>
        <end position="14"/>
    </location>
</feature>
<keyword evidence="3" id="KW-1185">Reference proteome</keyword>
<reference evidence="2 3" key="1">
    <citation type="journal article" date="2023" name="Sci. Data">
        <title>Genome assembly of the Korean intertidal mud-creeper Batillaria attramentaria.</title>
        <authorList>
            <person name="Patra A.K."/>
            <person name="Ho P.T."/>
            <person name="Jun S."/>
            <person name="Lee S.J."/>
            <person name="Kim Y."/>
            <person name="Won Y.J."/>
        </authorList>
    </citation>
    <scope>NUCLEOTIDE SEQUENCE [LARGE SCALE GENOMIC DNA]</scope>
    <source>
        <strain evidence="2">Wonlab-2016</strain>
    </source>
</reference>
<evidence type="ECO:0000256" key="1">
    <source>
        <dbReference type="SAM" id="MobiDB-lite"/>
    </source>
</evidence>
<comment type="caution">
    <text evidence="2">The sequence shown here is derived from an EMBL/GenBank/DDBJ whole genome shotgun (WGS) entry which is preliminary data.</text>
</comment>
<gene>
    <name evidence="2" type="ORF">BaRGS_00018735</name>
</gene>
<evidence type="ECO:0000313" key="2">
    <source>
        <dbReference type="EMBL" id="KAK7490035.1"/>
    </source>
</evidence>
<protein>
    <submittedName>
        <fullName evidence="2">Uncharacterized protein</fullName>
    </submittedName>
</protein>
<dbReference type="EMBL" id="JACVVK020000131">
    <property type="protein sequence ID" value="KAK7490035.1"/>
    <property type="molecule type" value="Genomic_DNA"/>
</dbReference>
<feature type="non-terminal residue" evidence="2">
    <location>
        <position position="1"/>
    </location>
</feature>
<dbReference type="AlphaFoldDB" id="A0ABD0KRV5"/>
<feature type="region of interest" description="Disordered" evidence="1">
    <location>
        <begin position="1"/>
        <end position="23"/>
    </location>
</feature>
<dbReference type="Proteomes" id="UP001519460">
    <property type="component" value="Unassembled WGS sequence"/>
</dbReference>